<feature type="compositionally biased region" description="Basic residues" evidence="1">
    <location>
        <begin position="35"/>
        <end position="44"/>
    </location>
</feature>
<dbReference type="Proteomes" id="UP000759537">
    <property type="component" value="Unassembled WGS sequence"/>
</dbReference>
<evidence type="ECO:0000313" key="2">
    <source>
        <dbReference type="EMBL" id="KAF8467549.1"/>
    </source>
</evidence>
<evidence type="ECO:0000256" key="1">
    <source>
        <dbReference type="SAM" id="MobiDB-lite"/>
    </source>
</evidence>
<evidence type="ECO:0000313" key="3">
    <source>
        <dbReference type="Proteomes" id="UP000759537"/>
    </source>
</evidence>
<feature type="region of interest" description="Disordered" evidence="1">
    <location>
        <begin position="225"/>
        <end position="245"/>
    </location>
</feature>
<reference evidence="2" key="1">
    <citation type="submission" date="2019-10" db="EMBL/GenBank/DDBJ databases">
        <authorList>
            <consortium name="DOE Joint Genome Institute"/>
            <person name="Kuo A."/>
            <person name="Miyauchi S."/>
            <person name="Kiss E."/>
            <person name="Drula E."/>
            <person name="Kohler A."/>
            <person name="Sanchez-Garcia M."/>
            <person name="Andreopoulos B."/>
            <person name="Barry K.W."/>
            <person name="Bonito G."/>
            <person name="Buee M."/>
            <person name="Carver A."/>
            <person name="Chen C."/>
            <person name="Cichocki N."/>
            <person name="Clum A."/>
            <person name="Culley D."/>
            <person name="Crous P.W."/>
            <person name="Fauchery L."/>
            <person name="Girlanda M."/>
            <person name="Hayes R."/>
            <person name="Keri Z."/>
            <person name="LaButti K."/>
            <person name="Lipzen A."/>
            <person name="Lombard V."/>
            <person name="Magnuson J."/>
            <person name="Maillard F."/>
            <person name="Morin E."/>
            <person name="Murat C."/>
            <person name="Nolan M."/>
            <person name="Ohm R."/>
            <person name="Pangilinan J."/>
            <person name="Pereira M."/>
            <person name="Perotto S."/>
            <person name="Peter M."/>
            <person name="Riley R."/>
            <person name="Sitrit Y."/>
            <person name="Stielow B."/>
            <person name="Szollosi G."/>
            <person name="Zifcakova L."/>
            <person name="Stursova M."/>
            <person name="Spatafora J.W."/>
            <person name="Tedersoo L."/>
            <person name="Vaario L.-M."/>
            <person name="Yamada A."/>
            <person name="Yan M."/>
            <person name="Wang P."/>
            <person name="Xu J."/>
            <person name="Bruns T."/>
            <person name="Baldrian P."/>
            <person name="Vilgalys R."/>
            <person name="Henrissat B."/>
            <person name="Grigoriev I.V."/>
            <person name="Hibbett D."/>
            <person name="Nagy L.G."/>
            <person name="Martin F.M."/>
        </authorList>
    </citation>
    <scope>NUCLEOTIDE SEQUENCE</scope>
    <source>
        <strain evidence="2">Prilba</strain>
    </source>
</reference>
<reference evidence="2" key="2">
    <citation type="journal article" date="2020" name="Nat. Commun.">
        <title>Large-scale genome sequencing of mycorrhizal fungi provides insights into the early evolution of symbiotic traits.</title>
        <authorList>
            <person name="Miyauchi S."/>
            <person name="Kiss E."/>
            <person name="Kuo A."/>
            <person name="Drula E."/>
            <person name="Kohler A."/>
            <person name="Sanchez-Garcia M."/>
            <person name="Morin E."/>
            <person name="Andreopoulos B."/>
            <person name="Barry K.W."/>
            <person name="Bonito G."/>
            <person name="Buee M."/>
            <person name="Carver A."/>
            <person name="Chen C."/>
            <person name="Cichocki N."/>
            <person name="Clum A."/>
            <person name="Culley D."/>
            <person name="Crous P.W."/>
            <person name="Fauchery L."/>
            <person name="Girlanda M."/>
            <person name="Hayes R.D."/>
            <person name="Keri Z."/>
            <person name="LaButti K."/>
            <person name="Lipzen A."/>
            <person name="Lombard V."/>
            <person name="Magnuson J."/>
            <person name="Maillard F."/>
            <person name="Murat C."/>
            <person name="Nolan M."/>
            <person name="Ohm R.A."/>
            <person name="Pangilinan J."/>
            <person name="Pereira M.F."/>
            <person name="Perotto S."/>
            <person name="Peter M."/>
            <person name="Pfister S."/>
            <person name="Riley R."/>
            <person name="Sitrit Y."/>
            <person name="Stielow J.B."/>
            <person name="Szollosi G."/>
            <person name="Zifcakova L."/>
            <person name="Stursova M."/>
            <person name="Spatafora J.W."/>
            <person name="Tedersoo L."/>
            <person name="Vaario L.M."/>
            <person name="Yamada A."/>
            <person name="Yan M."/>
            <person name="Wang P."/>
            <person name="Xu J."/>
            <person name="Bruns T."/>
            <person name="Baldrian P."/>
            <person name="Vilgalys R."/>
            <person name="Dunand C."/>
            <person name="Henrissat B."/>
            <person name="Grigoriev I.V."/>
            <person name="Hibbett D."/>
            <person name="Nagy L.G."/>
            <person name="Martin F.M."/>
        </authorList>
    </citation>
    <scope>NUCLEOTIDE SEQUENCE</scope>
    <source>
        <strain evidence="2">Prilba</strain>
    </source>
</reference>
<name>A0A9P5JXK4_9AGAM</name>
<sequence>MEAQPQQAQPTASQPSKSIQMDAMNPATSVSKQHEHQHKARRLRGGGAARNVLSASNAARIVASAVPTSSAAPARCAAECIRRNPTGDGRLFIDRLYGRLLYIFFISFHMHATNVTVLTKARVRVRLPKRGRRGPKLNGEVKKCSPLQFEALARSHYPIFEAPVGIGRHNILGCCAPADLQNSKAFDILLTSELSHSHTGVPTYYSGCLVHHYYYKSTAWGPKQLKPDRERGMKIQRKQRKSRSI</sequence>
<feature type="compositionally biased region" description="Basic residues" evidence="1">
    <location>
        <begin position="234"/>
        <end position="245"/>
    </location>
</feature>
<organism evidence="2 3">
    <name type="scientific">Russula ochroleuca</name>
    <dbReference type="NCBI Taxonomy" id="152965"/>
    <lineage>
        <taxon>Eukaryota</taxon>
        <taxon>Fungi</taxon>
        <taxon>Dikarya</taxon>
        <taxon>Basidiomycota</taxon>
        <taxon>Agaricomycotina</taxon>
        <taxon>Agaricomycetes</taxon>
        <taxon>Russulales</taxon>
        <taxon>Russulaceae</taxon>
        <taxon>Russula</taxon>
    </lineage>
</organism>
<gene>
    <name evidence="2" type="ORF">DFH94DRAFT_685824</name>
</gene>
<dbReference type="AlphaFoldDB" id="A0A9P5JXK4"/>
<feature type="region of interest" description="Disordered" evidence="1">
    <location>
        <begin position="26"/>
        <end position="47"/>
    </location>
</feature>
<proteinExistence type="predicted"/>
<comment type="caution">
    <text evidence="2">The sequence shown here is derived from an EMBL/GenBank/DDBJ whole genome shotgun (WGS) entry which is preliminary data.</text>
</comment>
<accession>A0A9P5JXK4</accession>
<keyword evidence="3" id="KW-1185">Reference proteome</keyword>
<dbReference type="EMBL" id="WHVB01000035">
    <property type="protein sequence ID" value="KAF8467549.1"/>
    <property type="molecule type" value="Genomic_DNA"/>
</dbReference>
<protein>
    <submittedName>
        <fullName evidence="2">Uncharacterized protein</fullName>
    </submittedName>
</protein>